<feature type="binding site" evidence="11">
    <location>
        <position position="296"/>
    </location>
    <ligand>
        <name>substrate</name>
    </ligand>
</feature>
<evidence type="ECO:0000313" key="15">
    <source>
        <dbReference type="Proteomes" id="UP000553888"/>
    </source>
</evidence>
<feature type="domain" description="Phosphoenolpyruvate carboxykinase C-terminal P-loop" evidence="12">
    <location>
        <begin position="270"/>
        <end position="626"/>
    </location>
</feature>
<feature type="active site" evidence="11">
    <location>
        <position position="298"/>
    </location>
</feature>
<evidence type="ECO:0000256" key="1">
    <source>
        <dbReference type="ARBA" id="ARBA00004742"/>
    </source>
</evidence>
<feature type="binding site" evidence="11">
    <location>
        <begin position="411"/>
        <end position="413"/>
    </location>
    <ligand>
        <name>substrate</name>
    </ligand>
</feature>
<dbReference type="HAMAP" id="MF_00452">
    <property type="entry name" value="PEPCK_GTP"/>
    <property type="match status" value="1"/>
</dbReference>
<comment type="caution">
    <text evidence="14">The sequence shown here is derived from an EMBL/GenBank/DDBJ whole genome shotgun (WGS) entry which is preliminary data.</text>
</comment>
<name>A0A852YER3_9MICO</name>
<dbReference type="GO" id="GO:0005829">
    <property type="term" value="C:cytosol"/>
    <property type="evidence" value="ECO:0007669"/>
    <property type="project" value="TreeGrafter"/>
</dbReference>
<evidence type="ECO:0000259" key="12">
    <source>
        <dbReference type="Pfam" id="PF00821"/>
    </source>
</evidence>
<keyword evidence="11" id="KW-0963">Cytoplasm</keyword>
<dbReference type="GO" id="GO:0046327">
    <property type="term" value="P:glycerol biosynthetic process from pyruvate"/>
    <property type="evidence" value="ECO:0007669"/>
    <property type="project" value="TreeGrafter"/>
</dbReference>
<gene>
    <name evidence="11" type="primary">pckG</name>
    <name evidence="14" type="ORF">BJ979_002267</name>
</gene>
<evidence type="ECO:0000256" key="2">
    <source>
        <dbReference type="ARBA" id="ARBA00005796"/>
    </source>
</evidence>
<evidence type="ECO:0000256" key="7">
    <source>
        <dbReference type="ARBA" id="ARBA00022793"/>
    </source>
</evidence>
<reference evidence="14 15" key="1">
    <citation type="submission" date="2020-07" db="EMBL/GenBank/DDBJ databases">
        <title>Sequencing the genomes of 1000 actinobacteria strains.</title>
        <authorList>
            <person name="Klenk H.-P."/>
        </authorList>
    </citation>
    <scope>NUCLEOTIDE SEQUENCE [LARGE SCALE GENOMIC DNA]</scope>
    <source>
        <strain evidence="14 15">DSM 23141</strain>
    </source>
</reference>
<keyword evidence="5 11" id="KW-0479">Metal-binding</keyword>
<evidence type="ECO:0000259" key="13">
    <source>
        <dbReference type="Pfam" id="PF17297"/>
    </source>
</evidence>
<organism evidence="14 15">
    <name type="scientific">Schumannella luteola</name>
    <dbReference type="NCBI Taxonomy" id="472059"/>
    <lineage>
        <taxon>Bacteria</taxon>
        <taxon>Bacillati</taxon>
        <taxon>Actinomycetota</taxon>
        <taxon>Actinomycetes</taxon>
        <taxon>Micrococcales</taxon>
        <taxon>Microbacteriaceae</taxon>
        <taxon>Schumannella</taxon>
    </lineage>
</organism>
<feature type="binding site" evidence="11">
    <location>
        <begin position="297"/>
        <end position="302"/>
    </location>
    <ligand>
        <name>GTP</name>
        <dbReference type="ChEBI" id="CHEBI:37565"/>
    </ligand>
</feature>
<dbReference type="InterPro" id="IPR035078">
    <property type="entry name" value="PEP_carboxykinase_GTP_N"/>
</dbReference>
<keyword evidence="14" id="KW-0670">Pyruvate</keyword>
<keyword evidence="15" id="KW-1185">Reference proteome</keyword>
<evidence type="ECO:0000256" key="6">
    <source>
        <dbReference type="ARBA" id="ARBA00022741"/>
    </source>
</evidence>
<dbReference type="InterPro" id="IPR008209">
    <property type="entry name" value="PEP_carboxykinase_GTP"/>
</dbReference>
<dbReference type="PIRSF" id="PIRSF001348">
    <property type="entry name" value="PEP_carboxykinase_GTP"/>
    <property type="match status" value="1"/>
</dbReference>
<evidence type="ECO:0000256" key="10">
    <source>
        <dbReference type="ARBA" id="ARBA00023239"/>
    </source>
</evidence>
<keyword evidence="7 11" id="KW-0210">Decarboxylase</keyword>
<comment type="catalytic activity">
    <reaction evidence="11">
        <text>oxaloacetate + GTP = phosphoenolpyruvate + GDP + CO2</text>
        <dbReference type="Rhea" id="RHEA:10388"/>
        <dbReference type="ChEBI" id="CHEBI:16452"/>
        <dbReference type="ChEBI" id="CHEBI:16526"/>
        <dbReference type="ChEBI" id="CHEBI:37565"/>
        <dbReference type="ChEBI" id="CHEBI:58189"/>
        <dbReference type="ChEBI" id="CHEBI:58702"/>
        <dbReference type="EC" id="4.1.1.32"/>
    </reaction>
</comment>
<dbReference type="Pfam" id="PF17297">
    <property type="entry name" value="PEPCK_N"/>
    <property type="match status" value="1"/>
</dbReference>
<dbReference type="GO" id="GO:0042594">
    <property type="term" value="P:response to starvation"/>
    <property type="evidence" value="ECO:0007669"/>
    <property type="project" value="TreeGrafter"/>
</dbReference>
<feature type="binding site" evidence="11">
    <location>
        <position position="254"/>
    </location>
    <ligand>
        <name>Mn(2+)</name>
        <dbReference type="ChEBI" id="CHEBI:29035"/>
    </ligand>
</feature>
<evidence type="ECO:0000313" key="14">
    <source>
        <dbReference type="EMBL" id="NYG99641.1"/>
    </source>
</evidence>
<dbReference type="GO" id="GO:0006107">
    <property type="term" value="P:oxaloacetate metabolic process"/>
    <property type="evidence" value="ECO:0007669"/>
    <property type="project" value="TreeGrafter"/>
</dbReference>
<dbReference type="GO" id="GO:0019543">
    <property type="term" value="P:propionate catabolic process"/>
    <property type="evidence" value="ECO:0007669"/>
    <property type="project" value="TreeGrafter"/>
</dbReference>
<dbReference type="GO" id="GO:0004613">
    <property type="term" value="F:phosphoenolpyruvate carboxykinase (GTP) activity"/>
    <property type="evidence" value="ECO:0007669"/>
    <property type="project" value="UniProtKB-UniRule"/>
</dbReference>
<evidence type="ECO:0000256" key="4">
    <source>
        <dbReference type="ARBA" id="ARBA00022432"/>
    </source>
</evidence>
<evidence type="ECO:0000256" key="11">
    <source>
        <dbReference type="HAMAP-Rule" id="MF_00452"/>
    </source>
</evidence>
<keyword evidence="4 11" id="KW-0312">Gluconeogenesis</keyword>
<protein>
    <recommendedName>
        <fullName evidence="11">Phosphoenolpyruvate carboxykinase [GTP]</fullName>
        <shortName evidence="11">PEP carboxykinase</shortName>
        <shortName evidence="11">PEPCK</shortName>
        <ecNumber evidence="11">4.1.1.32</ecNumber>
    </recommendedName>
    <alternativeName>
        <fullName evidence="11">GTP-dependent phosphoenolpyruvate carboxykinase</fullName>
        <shortName evidence="11">GTP-PEPCK</shortName>
    </alternativeName>
</protein>
<dbReference type="PROSITE" id="PS00505">
    <property type="entry name" value="PEPCK_GTP"/>
    <property type="match status" value="1"/>
</dbReference>
<keyword evidence="9 11" id="KW-0464">Manganese</keyword>
<dbReference type="PANTHER" id="PTHR11561">
    <property type="entry name" value="PHOSPHOENOLPYRUVATE CARBOXYKINASE"/>
    <property type="match status" value="1"/>
</dbReference>
<keyword evidence="14" id="KW-0418">Kinase</keyword>
<dbReference type="SUPFAM" id="SSF53795">
    <property type="entry name" value="PEP carboxykinase-like"/>
    <property type="match status" value="1"/>
</dbReference>
<dbReference type="InterPro" id="IPR008210">
    <property type="entry name" value="PEP_carboxykinase_N"/>
</dbReference>
<dbReference type="GO" id="GO:0016301">
    <property type="term" value="F:kinase activity"/>
    <property type="evidence" value="ECO:0007669"/>
    <property type="project" value="UniProtKB-KW"/>
</dbReference>
<dbReference type="Gene3D" id="3.90.228.20">
    <property type="match status" value="1"/>
</dbReference>
<comment type="function">
    <text evidence="11">Catalyzes the conversion of oxaloacetate (OAA) to phosphoenolpyruvate (PEP), the rate-limiting step in the metabolic pathway that produces glucose from lactate and other precursors derived from the citric acid cycle.</text>
</comment>
<dbReference type="GO" id="GO:0006094">
    <property type="term" value="P:gluconeogenesis"/>
    <property type="evidence" value="ECO:0007669"/>
    <property type="project" value="UniProtKB-UniRule"/>
</dbReference>
<dbReference type="Proteomes" id="UP000553888">
    <property type="component" value="Unassembled WGS sequence"/>
</dbReference>
<dbReference type="FunFam" id="3.40.449.10:FF:000005">
    <property type="entry name" value="Phosphoenolpyruvate carboxykinase [GTP]"/>
    <property type="match status" value="1"/>
</dbReference>
<evidence type="ECO:0000256" key="5">
    <source>
        <dbReference type="ARBA" id="ARBA00022723"/>
    </source>
</evidence>
<comment type="pathway">
    <text evidence="1 11">Carbohydrate biosynthesis; gluconeogenesis.</text>
</comment>
<dbReference type="GO" id="GO:0033993">
    <property type="term" value="P:response to lipid"/>
    <property type="evidence" value="ECO:0007669"/>
    <property type="project" value="TreeGrafter"/>
</dbReference>
<keyword evidence="6 11" id="KW-0547">Nucleotide-binding</keyword>
<comment type="subunit">
    <text evidence="3 11">Monomer.</text>
</comment>
<dbReference type="EMBL" id="JACBZY010000001">
    <property type="protein sequence ID" value="NYG99641.1"/>
    <property type="molecule type" value="Genomic_DNA"/>
</dbReference>
<feature type="domain" description="Phosphoenolpyruvate carboxykinase GTP-utilising N-terminal" evidence="13">
    <location>
        <begin position="47"/>
        <end position="266"/>
    </location>
</feature>
<feature type="binding site" evidence="11">
    <location>
        <position position="413"/>
    </location>
    <ligand>
        <name>GTP</name>
        <dbReference type="ChEBI" id="CHEBI:37565"/>
    </ligand>
</feature>
<dbReference type="Pfam" id="PF00821">
    <property type="entry name" value="PEPCK_GTP"/>
    <property type="match status" value="1"/>
</dbReference>
<feature type="binding site" evidence="11">
    <location>
        <position position="321"/>
    </location>
    <ligand>
        <name>Mn(2+)</name>
        <dbReference type="ChEBI" id="CHEBI:29035"/>
    </ligand>
</feature>
<evidence type="ECO:0000256" key="8">
    <source>
        <dbReference type="ARBA" id="ARBA00023134"/>
    </source>
</evidence>
<feature type="binding site" evidence="11">
    <location>
        <position position="106"/>
    </location>
    <ligand>
        <name>substrate</name>
    </ligand>
</feature>
<dbReference type="PANTHER" id="PTHR11561:SF0">
    <property type="entry name" value="PHOSPHOENOLPYRUVATE CARBOXYKINASE [GTP]-RELATED"/>
    <property type="match status" value="1"/>
</dbReference>
<dbReference type="NCBIfam" id="NF003253">
    <property type="entry name" value="PRK04210.1"/>
    <property type="match status" value="1"/>
</dbReference>
<comment type="subcellular location">
    <subcellularLocation>
        <location evidence="11">Cytoplasm</location>
    </subcellularLocation>
</comment>
<evidence type="ECO:0000256" key="9">
    <source>
        <dbReference type="ARBA" id="ARBA00023211"/>
    </source>
</evidence>
<dbReference type="InterPro" id="IPR035077">
    <property type="entry name" value="PEP_carboxykinase_GTP_C"/>
</dbReference>
<dbReference type="AlphaFoldDB" id="A0A852YER3"/>
<feature type="binding site" evidence="11">
    <location>
        <position position="274"/>
    </location>
    <ligand>
        <name>Mn(2+)</name>
        <dbReference type="ChEBI" id="CHEBI:29035"/>
    </ligand>
</feature>
<dbReference type="Gene3D" id="3.40.449.10">
    <property type="entry name" value="Phosphoenolpyruvate Carboxykinase, domain 1"/>
    <property type="match status" value="1"/>
</dbReference>
<dbReference type="GO" id="GO:0030145">
    <property type="term" value="F:manganese ion binding"/>
    <property type="evidence" value="ECO:0007669"/>
    <property type="project" value="UniProtKB-UniRule"/>
</dbReference>
<feature type="binding site" evidence="11">
    <location>
        <begin position="245"/>
        <end position="247"/>
    </location>
    <ligand>
        <name>substrate</name>
    </ligand>
</feature>
<dbReference type="UniPathway" id="UPA00138"/>
<comment type="cofactor">
    <cofactor evidence="11">
        <name>Mn(2+)</name>
        <dbReference type="ChEBI" id="CHEBI:29035"/>
    </cofactor>
    <text evidence="11">Binds 1 Mn(2+) ion per subunit.</text>
</comment>
<dbReference type="GO" id="GO:0005525">
    <property type="term" value="F:GTP binding"/>
    <property type="evidence" value="ECO:0007669"/>
    <property type="project" value="UniProtKB-UniRule"/>
</dbReference>
<dbReference type="CDD" id="cd00819">
    <property type="entry name" value="PEPCK_GTP"/>
    <property type="match status" value="1"/>
</dbReference>
<dbReference type="SUPFAM" id="SSF68923">
    <property type="entry name" value="PEP carboxykinase N-terminal domain"/>
    <property type="match status" value="1"/>
</dbReference>
<dbReference type="EC" id="4.1.1.32" evidence="11"/>
<comment type="similarity">
    <text evidence="2 11">Belongs to the phosphoenolpyruvate carboxykinase [GTP] family.</text>
</comment>
<dbReference type="GO" id="GO:0071333">
    <property type="term" value="P:cellular response to glucose stimulus"/>
    <property type="evidence" value="ECO:0007669"/>
    <property type="project" value="TreeGrafter"/>
</dbReference>
<evidence type="ECO:0000256" key="3">
    <source>
        <dbReference type="ARBA" id="ARBA00011245"/>
    </source>
</evidence>
<feature type="binding site" evidence="11">
    <location>
        <begin position="540"/>
        <end position="543"/>
    </location>
    <ligand>
        <name>GTP</name>
        <dbReference type="ChEBI" id="CHEBI:37565"/>
    </ligand>
</feature>
<dbReference type="InterPro" id="IPR018091">
    <property type="entry name" value="PEP_carboxykin_GTP_CS"/>
</dbReference>
<keyword evidence="8 11" id="KW-0342">GTP-binding</keyword>
<keyword evidence="14" id="KW-0808">Transferase</keyword>
<proteinExistence type="inferred from homology"/>
<keyword evidence="10 11" id="KW-0456">Lyase</keyword>
<dbReference type="InterPro" id="IPR013035">
    <property type="entry name" value="PEP_carboxykinase_C"/>
</dbReference>
<dbReference type="Gene3D" id="2.170.8.10">
    <property type="entry name" value="Phosphoenolpyruvate Carboxykinase, domain 2"/>
    <property type="match status" value="1"/>
</dbReference>
<accession>A0A852YER3</accession>
<sequence length="650" mass="70625">MTLLESTETIATTPEAEAYDDAMHDETVHDASWALAPEGTNPEIVAWVEQLAHLFTPDTVVWCDGSQRERDELNRRMVAQGTLVQLNPELRPYSFLARSHPADVARVESRTFICSADEADAGPSNNWIAPDEMRATLGGLADGAMRGRTMYVLPFSMGPLDSPLSRFGVQVTDSPYVAVSTGIMTRLGAEALQRITPGTAWVRAVHTVGAPLAPGELDVAWPSNETKYISHFPETREIWSYGSAYGGNALLAKKAFALRIASAMARDEGWLAEHMLLLKVTNPRGRVFHVAAAFPSACGKTNLAMLRPSIPGWEVETVGDDIAWLAPDAWGRLKAINPEAGFFGVAPGTGASTNQTAVDTLWGNTVFTNVALTDEGDVWWEGLTDTPPSHLTDWQGESWTPSADHPAAHPNSRFTVAAAQCPTMSDDWEDPAGVTIDAIIFGGRRATNVPLVVEARDWDHGVYLGATISSERTAAAEGTIGELRRDPFAMAPFCGYNMADHWQHWLNVGDQLRRSGRVPRIFQVNWFRKDDDGSFLWPGFSENSRVLAWILDRVDGAAPAVAGPLGWTPPGDALPLEGLDLPENALEKLFAVDPSAWTAELDDTERFFAGFGDRVPEKLERQLRLAREHIAAVAERQGDASGSAPAPAAA</sequence>
<feature type="binding site" evidence="11">
    <location>
        <position position="444"/>
    </location>
    <ligand>
        <name>GTP</name>
        <dbReference type="ChEBI" id="CHEBI:37565"/>
    </ligand>
</feature>